<dbReference type="InterPro" id="IPR016169">
    <property type="entry name" value="FAD-bd_PCMH_sub2"/>
</dbReference>
<dbReference type="PANTHER" id="PTHR10801">
    <property type="entry name" value="24-DEHYDROCHOLESTEROL REDUCTASE"/>
    <property type="match status" value="1"/>
</dbReference>
<evidence type="ECO:0000256" key="2">
    <source>
        <dbReference type="ARBA" id="ARBA00012405"/>
    </source>
</evidence>
<dbReference type="PANTHER" id="PTHR10801:SF0">
    <property type="entry name" value="DELTA(24)-STEROL REDUCTASE"/>
    <property type="match status" value="1"/>
</dbReference>
<evidence type="ECO:0000256" key="1">
    <source>
        <dbReference type="ARBA" id="ARBA00004167"/>
    </source>
</evidence>
<evidence type="ECO:0000256" key="7">
    <source>
        <dbReference type="ARBA" id="ARBA00023136"/>
    </source>
</evidence>
<keyword evidence="3 8" id="KW-0812">Transmembrane</keyword>
<evidence type="ECO:0000259" key="9">
    <source>
        <dbReference type="PROSITE" id="PS51387"/>
    </source>
</evidence>
<reference evidence="10 11" key="1">
    <citation type="submission" date="2024-04" db="EMBL/GenBank/DDBJ databases">
        <authorList>
            <person name="Cremers G."/>
        </authorList>
    </citation>
    <scope>NUCLEOTIDE SEQUENCE [LARGE SCALE GENOMIC DNA]</scope>
    <source>
        <strain evidence="10">MeCH1-AG</strain>
    </source>
</reference>
<evidence type="ECO:0000313" key="10">
    <source>
        <dbReference type="EMBL" id="CAL1241105.1"/>
    </source>
</evidence>
<dbReference type="InterPro" id="IPR036318">
    <property type="entry name" value="FAD-bd_PCMH-like_sf"/>
</dbReference>
<feature type="domain" description="FAD-binding PCMH-type" evidence="9">
    <location>
        <begin position="44"/>
        <end position="219"/>
    </location>
</feature>
<dbReference type="EC" id="1.3.1.72" evidence="2"/>
<organism evidence="10 11">
    <name type="scientific">Candidatus Methylocalor cossyra</name>
    <dbReference type="NCBI Taxonomy" id="3108543"/>
    <lineage>
        <taxon>Bacteria</taxon>
        <taxon>Pseudomonadati</taxon>
        <taxon>Pseudomonadota</taxon>
        <taxon>Gammaproteobacteria</taxon>
        <taxon>Methylococcales</taxon>
        <taxon>Methylococcaceae</taxon>
        <taxon>Candidatus Methylocalor</taxon>
    </lineage>
</organism>
<evidence type="ECO:0000256" key="6">
    <source>
        <dbReference type="ARBA" id="ARBA00023002"/>
    </source>
</evidence>
<dbReference type="InterPro" id="IPR040165">
    <property type="entry name" value="Diminuto-like"/>
</dbReference>
<keyword evidence="6 10" id="KW-0560">Oxidoreductase</keyword>
<name>A0ABM9NKE9_9GAMM</name>
<dbReference type="InterPro" id="IPR006094">
    <property type="entry name" value="Oxid_FAD_bind_N"/>
</dbReference>
<evidence type="ECO:0000256" key="8">
    <source>
        <dbReference type="SAM" id="Phobius"/>
    </source>
</evidence>
<dbReference type="Pfam" id="PF01565">
    <property type="entry name" value="FAD_binding_4"/>
    <property type="match status" value="1"/>
</dbReference>
<sequence length="529" mass="61701">MQRLNAWFEDLLTRHRGWFATFILLPIGVLFWLYRGTRRRLAGRIQDPARRHAHRVEAIIGQIEAWKREGCREKLCTARSGWNTMSEMVPRYKLTHRPIRVDLDGLLGLDEERQTVWVEPLVTMGQLSRHLLSKGWTLPVVPELDDLTVGGLIMGFGVESSSHKYGLFQHLCQALEIVTAEGKRLRLSASENPELYYLIPWSHGTLGFLVAAELTIIPAPRSIRLHYQPVYSLEALVGLFERAARDSGDNDFVEALVYDRDRAVLMRGSFCAEPGADGPWNALGRWYKPWFYRHVRTYLEQGQEGVEYVPVRDYFHRHTRSYFWTMEEIIPFGNHPLFRWLLGWALPPPIPLLKYTETETTRRLREKFHVLQDLLMPIRHLKESLLYLDRHYGIYPLWLCPMKIPENPYQLGFLHPFRDHDGTVDELLVDIGIYGASHRADFDGRAALPALERFVIEHGGYQALYAKTTLSREDFRRMFDHSGYDRLRAALPYCRDAFDEVYDKVSSRGRVAPVEMKKLLRQRRMARPS</sequence>
<keyword evidence="4" id="KW-0274">FAD</keyword>
<keyword evidence="7 8" id="KW-0472">Membrane</keyword>
<dbReference type="Gene3D" id="3.30.465.10">
    <property type="match status" value="1"/>
</dbReference>
<proteinExistence type="predicted"/>
<gene>
    <name evidence="10" type="ORF">MECH1_V1_2329</name>
</gene>
<accession>A0ABM9NKE9</accession>
<evidence type="ECO:0000256" key="3">
    <source>
        <dbReference type="ARBA" id="ARBA00022692"/>
    </source>
</evidence>
<keyword evidence="11" id="KW-1185">Reference proteome</keyword>
<keyword evidence="4" id="KW-0285">Flavoprotein</keyword>
<dbReference type="EMBL" id="OZ026884">
    <property type="protein sequence ID" value="CAL1241105.1"/>
    <property type="molecule type" value="Genomic_DNA"/>
</dbReference>
<dbReference type="RefSeq" id="WP_348757636.1">
    <property type="nucleotide sequence ID" value="NZ_OZ026884.1"/>
</dbReference>
<feature type="transmembrane region" description="Helical" evidence="8">
    <location>
        <begin position="17"/>
        <end position="34"/>
    </location>
</feature>
<keyword evidence="5 8" id="KW-1133">Transmembrane helix</keyword>
<evidence type="ECO:0000256" key="4">
    <source>
        <dbReference type="ARBA" id="ARBA00022827"/>
    </source>
</evidence>
<dbReference type="InterPro" id="IPR016166">
    <property type="entry name" value="FAD-bd_PCMH"/>
</dbReference>
<dbReference type="PROSITE" id="PS51387">
    <property type="entry name" value="FAD_PCMH"/>
    <property type="match status" value="1"/>
</dbReference>
<evidence type="ECO:0000313" key="11">
    <source>
        <dbReference type="Proteomes" id="UP001497493"/>
    </source>
</evidence>
<dbReference type="SUPFAM" id="SSF56176">
    <property type="entry name" value="FAD-binding/transporter-associated domain-like"/>
    <property type="match status" value="1"/>
</dbReference>
<dbReference type="Proteomes" id="UP001497493">
    <property type="component" value="Chromosome"/>
</dbReference>
<dbReference type="GO" id="GO:0050614">
    <property type="term" value="F:Delta24-sterol reductase activity"/>
    <property type="evidence" value="ECO:0007669"/>
    <property type="project" value="UniProtKB-EC"/>
</dbReference>
<comment type="subcellular location">
    <subcellularLocation>
        <location evidence="1">Membrane</location>
        <topology evidence="1">Single-pass membrane protein</topology>
    </subcellularLocation>
</comment>
<protein>
    <recommendedName>
        <fullName evidence="2">Delta(24)-sterol reductase</fullName>
        <ecNumber evidence="2">1.3.1.72</ecNumber>
    </recommendedName>
</protein>
<evidence type="ECO:0000256" key="5">
    <source>
        <dbReference type="ARBA" id="ARBA00022989"/>
    </source>
</evidence>